<dbReference type="AlphaFoldDB" id="A0A1U7M4S1"/>
<feature type="coiled-coil region" evidence="1">
    <location>
        <begin position="9"/>
        <end position="68"/>
    </location>
</feature>
<comment type="caution">
    <text evidence="2">The sequence shown here is derived from an EMBL/GenBank/DDBJ whole genome shotgun (WGS) entry which is preliminary data.</text>
</comment>
<accession>A0A1U7M4S1</accession>
<dbReference type="SUPFAM" id="SSF47661">
    <property type="entry name" value="t-snare proteins"/>
    <property type="match status" value="1"/>
</dbReference>
<dbReference type="OrthoDB" id="1708171at2"/>
<evidence type="ECO:0000313" key="3">
    <source>
        <dbReference type="Proteomes" id="UP000186112"/>
    </source>
</evidence>
<dbReference type="EMBL" id="LTDM01000032">
    <property type="protein sequence ID" value="OLS02291.1"/>
    <property type="molecule type" value="Genomic_DNA"/>
</dbReference>
<dbReference type="InterPro" id="IPR010989">
    <property type="entry name" value="SNARE"/>
</dbReference>
<reference evidence="2 3" key="1">
    <citation type="submission" date="2016-02" db="EMBL/GenBank/DDBJ databases">
        <title>Genome sequence of Tissierella creatinophila DSM 6911.</title>
        <authorList>
            <person name="Poehlein A."/>
            <person name="Daniel R."/>
        </authorList>
    </citation>
    <scope>NUCLEOTIDE SEQUENCE [LARGE SCALE GENOMIC DNA]</scope>
    <source>
        <strain evidence="2 3">DSM 6911</strain>
    </source>
</reference>
<keyword evidence="3" id="KW-1185">Reference proteome</keyword>
<evidence type="ECO:0000313" key="2">
    <source>
        <dbReference type="EMBL" id="OLS02291.1"/>
    </source>
</evidence>
<dbReference type="GO" id="GO:0016020">
    <property type="term" value="C:membrane"/>
    <property type="evidence" value="ECO:0007669"/>
    <property type="project" value="InterPro"/>
</dbReference>
<dbReference type="Proteomes" id="UP000186112">
    <property type="component" value="Unassembled WGS sequence"/>
</dbReference>
<keyword evidence="1" id="KW-0175">Coiled coil</keyword>
<evidence type="ECO:0000256" key="1">
    <source>
        <dbReference type="SAM" id="Coils"/>
    </source>
</evidence>
<name>A0A1U7M4S1_TISCR</name>
<organism evidence="2 3">
    <name type="scientific">Tissierella creatinophila DSM 6911</name>
    <dbReference type="NCBI Taxonomy" id="1123403"/>
    <lineage>
        <taxon>Bacteria</taxon>
        <taxon>Bacillati</taxon>
        <taxon>Bacillota</taxon>
        <taxon>Tissierellia</taxon>
        <taxon>Tissierellales</taxon>
        <taxon>Tissierellaceae</taxon>
        <taxon>Tissierella</taxon>
    </lineage>
</organism>
<dbReference type="GO" id="GO:0016192">
    <property type="term" value="P:vesicle-mediated transport"/>
    <property type="evidence" value="ECO:0007669"/>
    <property type="project" value="InterPro"/>
</dbReference>
<protein>
    <submittedName>
        <fullName evidence="2">Uncharacterized protein</fullName>
    </submittedName>
</protein>
<sequence>MDRETREFLEGIQAGMNEIRNEMKSFKDEMKSVKDEMKSVKDEIQDFRNETNQRFDRVEGRLEKLEAGQEEIKNILQELEPLNASRHLELKQSIDDLRKDLSTVEIVTASNYAYIAKLKSVK</sequence>
<proteinExistence type="predicted"/>
<gene>
    <name evidence="2" type="ORF">TICRE_16770</name>
</gene>
<dbReference type="Gene3D" id="1.20.58.130">
    <property type="match status" value="1"/>
</dbReference>
<dbReference type="RefSeq" id="WP_075727023.1">
    <property type="nucleotide sequence ID" value="NZ_LTDM01000032.1"/>
</dbReference>